<gene>
    <name evidence="6" type="ORF">FOZ60_017079</name>
</gene>
<dbReference type="PANTHER" id="PTHR43827">
    <property type="entry name" value="2,5-DIKETO-D-GLUCONIC ACID REDUCTASE"/>
    <property type="match status" value="1"/>
</dbReference>
<dbReference type="AlphaFoldDB" id="A0A7J6N2S6"/>
<dbReference type="PROSITE" id="PS50866">
    <property type="entry name" value="GOLD"/>
    <property type="match status" value="1"/>
</dbReference>
<reference evidence="6 7" key="1">
    <citation type="submission" date="2020-04" db="EMBL/GenBank/DDBJ databases">
        <title>Perkinsus olseni comparative genomics.</title>
        <authorList>
            <person name="Bogema D.R."/>
        </authorList>
    </citation>
    <scope>NUCLEOTIDE SEQUENCE [LARGE SCALE GENOMIC DNA]</scope>
    <source>
        <strain evidence="6">00978-12</strain>
    </source>
</reference>
<dbReference type="GO" id="GO:0016616">
    <property type="term" value="F:oxidoreductase activity, acting on the CH-OH group of donors, NAD or NADP as acceptor"/>
    <property type="evidence" value="ECO:0007669"/>
    <property type="project" value="UniProtKB-ARBA"/>
</dbReference>
<feature type="region of interest" description="Disordered" evidence="4">
    <location>
        <begin position="860"/>
        <end position="918"/>
    </location>
</feature>
<evidence type="ECO:0000313" key="6">
    <source>
        <dbReference type="EMBL" id="KAF4677974.1"/>
    </source>
</evidence>
<comment type="similarity">
    <text evidence="1">Belongs to the aldo/keto reductase family.</text>
</comment>
<feature type="compositionally biased region" description="Basic and acidic residues" evidence="4">
    <location>
        <begin position="862"/>
        <end position="873"/>
    </location>
</feature>
<dbReference type="InterPro" id="IPR009038">
    <property type="entry name" value="GOLD_dom"/>
</dbReference>
<keyword evidence="3" id="KW-0560">Oxidoreductase</keyword>
<dbReference type="Proteomes" id="UP000541610">
    <property type="component" value="Unassembled WGS sequence"/>
</dbReference>
<evidence type="ECO:0000259" key="5">
    <source>
        <dbReference type="PROSITE" id="PS50866"/>
    </source>
</evidence>
<feature type="compositionally biased region" description="Basic and acidic residues" evidence="4">
    <location>
        <begin position="881"/>
        <end position="894"/>
    </location>
</feature>
<dbReference type="Gene3D" id="3.20.20.100">
    <property type="entry name" value="NADP-dependent oxidoreductase domain"/>
    <property type="match status" value="1"/>
</dbReference>
<evidence type="ECO:0000256" key="2">
    <source>
        <dbReference type="ARBA" id="ARBA00022857"/>
    </source>
</evidence>
<accession>A0A7J6N2S6</accession>
<dbReference type="Pfam" id="PF01105">
    <property type="entry name" value="EMP24_GP25L"/>
    <property type="match status" value="1"/>
</dbReference>
<evidence type="ECO:0000256" key="3">
    <source>
        <dbReference type="ARBA" id="ARBA00023002"/>
    </source>
</evidence>
<evidence type="ECO:0000256" key="1">
    <source>
        <dbReference type="ARBA" id="ARBA00007905"/>
    </source>
</evidence>
<dbReference type="InterPro" id="IPR036812">
    <property type="entry name" value="NAD(P)_OxRdtase_dom_sf"/>
</dbReference>
<dbReference type="Pfam" id="PF00248">
    <property type="entry name" value="Aldo_ket_red"/>
    <property type="match status" value="1"/>
</dbReference>
<dbReference type="PRINTS" id="PR00069">
    <property type="entry name" value="ALDKETRDTASE"/>
</dbReference>
<protein>
    <recommendedName>
        <fullName evidence="5">GOLD domain-containing protein</fullName>
    </recommendedName>
</protein>
<keyword evidence="2" id="KW-0521">NADP</keyword>
<dbReference type="PANTHER" id="PTHR43827:SF3">
    <property type="entry name" value="NADP-DEPENDENT OXIDOREDUCTASE DOMAIN-CONTAINING PROTEIN"/>
    <property type="match status" value="1"/>
</dbReference>
<sequence>MAQKKPGDGGLTSQGKCRFIGVSNFGIEQIENLVEATGGEYPAVNQVELHPWLQQKELRRYCDEHGIVIMGFCPLARCKMFGSKDNRVVQDVAAAHGVQEADVCLRWALQSGIVTIPKTSNLKRVASNMTTVSSFELTDDEMARIAEEADIGFKASSACEAMTLEFARYNAPLAFMMIKLTTIGIIGFVSHLSEVAALFFELKPHAQVECFGLPEVDSGSVIEGSYDSVGKNGNEGVVATVMRVDGGTPSSVWEGHDHKGRLAVPVSQPGTYKLCFASRTKSVQTVSFSLRIEKPSWVAGEAPPKGSPWCIPVKNVLNCPYKGSPTVCTPKRNFFQKGCYSCICGFHNVEEAASRQKLPFCMTGGSNGSDDSIVKLLRELTVSQGRGLGLENICELDDYPAYPRHYVPSKPHLTTILLCDYQRNRQGLRRELRQIRTFHGVSLDHQRQVVRRVDCKDLVGTAGQTACFMGDGGVCLNVVCTPDTSLSWLDRAANEICDRHPERDGKMIFYADCACCNGRLRKDSQSGGHNSSHGSGDGNDGVADVGTERSGDWRKRFRKVSLDGLHLLMRLSRLTNAQHPRRCQLIADLASALYQDHPGDLERLLEVRKEAGLDGAPSKSERTRFVRTIIVGGEETAERIKRVVLKHKRNDESALDGVKRAGGPVDRLGPADIGFPLITAPWLHCLRNQLTHGGAWLRPKTLYPLIGFEYAAEVALGGDEDWLDEEDFNLYRRAIEVAESAERATVSSPAEVIGDPALWDLFGAREREVQAVLSHRTPSTAARLNLDVPQAKAVIPKGTVVRGPQPVDALQRSKERSGSSACVDATSQSSRYICPYCGKPLTRGKNDHVYTTRAWKYGECPEAPKDRSNRARSEAVAAKSGMKERRERAAERLRSLGLTEDGDLGRKKEVHGMWNGVE</sequence>
<organism evidence="6 7">
    <name type="scientific">Perkinsus olseni</name>
    <name type="common">Perkinsus atlanticus</name>
    <dbReference type="NCBI Taxonomy" id="32597"/>
    <lineage>
        <taxon>Eukaryota</taxon>
        <taxon>Sar</taxon>
        <taxon>Alveolata</taxon>
        <taxon>Perkinsozoa</taxon>
        <taxon>Perkinsea</taxon>
        <taxon>Perkinsida</taxon>
        <taxon>Perkinsidae</taxon>
        <taxon>Perkinsus</taxon>
    </lineage>
</organism>
<feature type="domain" description="GOLD" evidence="5">
    <location>
        <begin position="208"/>
        <end position="292"/>
    </location>
</feature>
<feature type="region of interest" description="Disordered" evidence="4">
    <location>
        <begin position="525"/>
        <end position="545"/>
    </location>
</feature>
<evidence type="ECO:0000256" key="4">
    <source>
        <dbReference type="SAM" id="MobiDB-lite"/>
    </source>
</evidence>
<dbReference type="EMBL" id="JABANP010000943">
    <property type="protein sequence ID" value="KAF4677974.1"/>
    <property type="molecule type" value="Genomic_DNA"/>
</dbReference>
<dbReference type="InterPro" id="IPR023210">
    <property type="entry name" value="NADP_OxRdtase_dom"/>
</dbReference>
<dbReference type="OrthoDB" id="416253at2759"/>
<dbReference type="SUPFAM" id="SSF51430">
    <property type="entry name" value="NAD(P)-linked oxidoreductase"/>
    <property type="match status" value="1"/>
</dbReference>
<comment type="caution">
    <text evidence="6">The sequence shown here is derived from an EMBL/GenBank/DDBJ whole genome shotgun (WGS) entry which is preliminary data.</text>
</comment>
<name>A0A7J6N2S6_PEROL</name>
<dbReference type="CDD" id="cd19071">
    <property type="entry name" value="AKR_AKR1-5-like"/>
    <property type="match status" value="1"/>
</dbReference>
<dbReference type="InterPro" id="IPR020471">
    <property type="entry name" value="AKR"/>
</dbReference>
<proteinExistence type="inferred from homology"/>
<evidence type="ECO:0000313" key="7">
    <source>
        <dbReference type="Proteomes" id="UP000541610"/>
    </source>
</evidence>